<comment type="function">
    <text evidence="10 11">This protein specifically catalyzes the removal of signal peptides from prolipoproteins.</text>
</comment>
<feature type="active site" evidence="10">
    <location>
        <position position="132"/>
    </location>
</feature>
<gene>
    <name evidence="10" type="primary">lspA</name>
    <name evidence="13" type="ORF">IWA51_10680</name>
</gene>
<dbReference type="PRINTS" id="PR00781">
    <property type="entry name" value="LIPOSIGPTASE"/>
</dbReference>
<comment type="similarity">
    <text evidence="1 10 12">Belongs to the peptidase A8 family.</text>
</comment>
<comment type="catalytic activity">
    <reaction evidence="10 11">
        <text>Release of signal peptides from bacterial membrane prolipoproteins. Hydrolyzes -Xaa-Yaa-Zaa-|-(S,diacylglyceryl)Cys-, in which Xaa is hydrophobic (preferably Leu), and Yaa (Ala or Ser) and Zaa (Gly or Ala) have small, neutral side chains.</text>
        <dbReference type="EC" id="3.4.23.36"/>
    </reaction>
</comment>
<dbReference type="RefSeq" id="WP_177528604.1">
    <property type="nucleotide sequence ID" value="NZ_CBCSHE010000008.1"/>
</dbReference>
<feature type="transmembrane region" description="Helical" evidence="10">
    <location>
        <begin position="74"/>
        <end position="94"/>
    </location>
</feature>
<keyword evidence="5 10" id="KW-0812">Transmembrane</keyword>
<dbReference type="GO" id="GO:0004190">
    <property type="term" value="F:aspartic-type endopeptidase activity"/>
    <property type="evidence" value="ECO:0007669"/>
    <property type="project" value="UniProtKB-UniRule"/>
</dbReference>
<evidence type="ECO:0000313" key="13">
    <source>
        <dbReference type="EMBL" id="QQA00708.1"/>
    </source>
</evidence>
<keyword evidence="6 10" id="KW-0064">Aspartyl protease</keyword>
<evidence type="ECO:0000256" key="1">
    <source>
        <dbReference type="ARBA" id="ARBA00006139"/>
    </source>
</evidence>
<evidence type="ECO:0000256" key="5">
    <source>
        <dbReference type="ARBA" id="ARBA00022692"/>
    </source>
</evidence>
<evidence type="ECO:0000256" key="2">
    <source>
        <dbReference type="ARBA" id="ARBA00022475"/>
    </source>
</evidence>
<dbReference type="PANTHER" id="PTHR33695:SF1">
    <property type="entry name" value="LIPOPROTEIN SIGNAL PEPTIDASE"/>
    <property type="match status" value="1"/>
</dbReference>
<dbReference type="Pfam" id="PF01252">
    <property type="entry name" value="Peptidase_A8"/>
    <property type="match status" value="1"/>
</dbReference>
<evidence type="ECO:0000256" key="9">
    <source>
        <dbReference type="ARBA" id="ARBA00023136"/>
    </source>
</evidence>
<protein>
    <recommendedName>
        <fullName evidence="10">Lipoprotein signal peptidase</fullName>
        <ecNumber evidence="10">3.4.23.36</ecNumber>
    </recommendedName>
    <alternativeName>
        <fullName evidence="10">Prolipoprotein signal peptidase</fullName>
    </alternativeName>
    <alternativeName>
        <fullName evidence="10">Signal peptidase II</fullName>
        <shortName evidence="10">SPase II</shortName>
    </alternativeName>
</protein>
<comment type="subcellular location">
    <subcellularLocation>
        <location evidence="10">Cell membrane</location>
        <topology evidence="10">Multi-pass membrane protein</topology>
    </subcellularLocation>
</comment>
<evidence type="ECO:0000256" key="6">
    <source>
        <dbReference type="ARBA" id="ARBA00022750"/>
    </source>
</evidence>
<keyword evidence="14" id="KW-1185">Reference proteome</keyword>
<keyword evidence="3" id="KW-0997">Cell inner membrane</keyword>
<keyword evidence="9 10" id="KW-0472">Membrane</keyword>
<feature type="transmembrane region" description="Helical" evidence="10">
    <location>
        <begin position="152"/>
        <end position="173"/>
    </location>
</feature>
<dbReference type="PROSITE" id="PS00855">
    <property type="entry name" value="SPASE_II"/>
    <property type="match status" value="1"/>
</dbReference>
<dbReference type="GO" id="GO:0006508">
    <property type="term" value="P:proteolysis"/>
    <property type="evidence" value="ECO:0007669"/>
    <property type="project" value="UniProtKB-KW"/>
</dbReference>
<comment type="pathway">
    <text evidence="10">Protein modification; lipoprotein biosynthesis (signal peptide cleavage).</text>
</comment>
<dbReference type="Proteomes" id="UP000595224">
    <property type="component" value="Chromosome"/>
</dbReference>
<dbReference type="NCBIfam" id="TIGR00077">
    <property type="entry name" value="lspA"/>
    <property type="match status" value="1"/>
</dbReference>
<evidence type="ECO:0000256" key="10">
    <source>
        <dbReference type="HAMAP-Rule" id="MF_00161"/>
    </source>
</evidence>
<name>A0A7T3RCN9_9SPIR</name>
<keyword evidence="2 10" id="KW-1003">Cell membrane</keyword>
<dbReference type="HAMAP" id="MF_00161">
    <property type="entry name" value="LspA"/>
    <property type="match status" value="1"/>
</dbReference>
<dbReference type="GO" id="GO:0005886">
    <property type="term" value="C:plasma membrane"/>
    <property type="evidence" value="ECO:0007669"/>
    <property type="project" value="UniProtKB-SubCell"/>
</dbReference>
<reference evidence="13 14" key="1">
    <citation type="submission" date="2020-11" db="EMBL/GenBank/DDBJ databases">
        <title>Treponema Peruensis nv. sp., first commensal Treponema isolated from human feces.</title>
        <authorList>
            <person name="Belkhou C."/>
            <person name="Raes J."/>
        </authorList>
    </citation>
    <scope>NUCLEOTIDE SEQUENCE [LARGE SCALE GENOMIC DNA]</scope>
    <source>
        <strain evidence="13 14">RCC2812</strain>
    </source>
</reference>
<keyword evidence="7 10" id="KW-0378">Hydrolase</keyword>
<dbReference type="UniPathway" id="UPA00665"/>
<dbReference type="EMBL" id="CP064936">
    <property type="protein sequence ID" value="QQA00708.1"/>
    <property type="molecule type" value="Genomic_DNA"/>
</dbReference>
<feature type="active site" evidence="10">
    <location>
        <position position="154"/>
    </location>
</feature>
<evidence type="ECO:0000256" key="8">
    <source>
        <dbReference type="ARBA" id="ARBA00022989"/>
    </source>
</evidence>
<evidence type="ECO:0000256" key="4">
    <source>
        <dbReference type="ARBA" id="ARBA00022670"/>
    </source>
</evidence>
<keyword evidence="8 10" id="KW-1133">Transmembrane helix</keyword>
<dbReference type="PANTHER" id="PTHR33695">
    <property type="entry name" value="LIPOPROTEIN SIGNAL PEPTIDASE"/>
    <property type="match status" value="1"/>
</dbReference>
<dbReference type="KEGG" id="tper:IWA51_10680"/>
<dbReference type="EC" id="3.4.23.36" evidence="10"/>
<accession>A0A7T3RCN9</accession>
<keyword evidence="4 10" id="KW-0645">Protease</keyword>
<dbReference type="InterPro" id="IPR001872">
    <property type="entry name" value="Peptidase_A8"/>
</dbReference>
<evidence type="ECO:0000256" key="11">
    <source>
        <dbReference type="RuleBase" id="RU000594"/>
    </source>
</evidence>
<evidence type="ECO:0000256" key="12">
    <source>
        <dbReference type="RuleBase" id="RU004181"/>
    </source>
</evidence>
<dbReference type="AlphaFoldDB" id="A0A7T3RCN9"/>
<organism evidence="13 14">
    <name type="scientific">Treponema peruense</name>
    <dbReference type="NCBI Taxonomy" id="2787628"/>
    <lineage>
        <taxon>Bacteria</taxon>
        <taxon>Pseudomonadati</taxon>
        <taxon>Spirochaetota</taxon>
        <taxon>Spirochaetia</taxon>
        <taxon>Spirochaetales</taxon>
        <taxon>Treponemataceae</taxon>
        <taxon>Treponema</taxon>
    </lineage>
</organism>
<sequence length="185" mass="20880">MTQNTKNKLWPLSLSVLVVALDQITKALVVKYIPLLTPFSDNGIIEIFGKYLRLIHVRNKAVAFSMGAGLPDSVRFMLFSVLSLMAVIIIYIVYFRNNEFTKLQRWALCGILGGGLGNLVDRFFRWPDGVVDFIDCYFFGIFGWERWPTFNIADSAVVVCGIIFIISFIVQAVHDSKNSKSEASK</sequence>
<evidence type="ECO:0000313" key="14">
    <source>
        <dbReference type="Proteomes" id="UP000595224"/>
    </source>
</evidence>
<comment type="caution">
    <text evidence="10">Lacks conserved residue(s) required for the propagation of feature annotation.</text>
</comment>
<evidence type="ECO:0000256" key="7">
    <source>
        <dbReference type="ARBA" id="ARBA00022801"/>
    </source>
</evidence>
<proteinExistence type="inferred from homology"/>
<evidence type="ECO:0000256" key="3">
    <source>
        <dbReference type="ARBA" id="ARBA00022519"/>
    </source>
</evidence>